<evidence type="ECO:0000259" key="8">
    <source>
        <dbReference type="PROSITE" id="PS50928"/>
    </source>
</evidence>
<dbReference type="SUPFAM" id="SSF161098">
    <property type="entry name" value="MetI-like"/>
    <property type="match status" value="1"/>
</dbReference>
<dbReference type="CDD" id="cd06261">
    <property type="entry name" value="TM_PBP2"/>
    <property type="match status" value="1"/>
</dbReference>
<feature type="transmembrane region" description="Helical" evidence="7">
    <location>
        <begin position="12"/>
        <end position="34"/>
    </location>
</feature>
<dbReference type="PROSITE" id="PS50928">
    <property type="entry name" value="ABC_TM1"/>
    <property type="match status" value="1"/>
</dbReference>
<evidence type="ECO:0000256" key="6">
    <source>
        <dbReference type="ARBA" id="ARBA00023136"/>
    </source>
</evidence>
<organism evidence="9 10">
    <name type="scientific">Alkaliphilus metalliredigens (strain QYMF)</name>
    <dbReference type="NCBI Taxonomy" id="293826"/>
    <lineage>
        <taxon>Bacteria</taxon>
        <taxon>Bacillati</taxon>
        <taxon>Bacillota</taxon>
        <taxon>Clostridia</taxon>
        <taxon>Peptostreptococcales</taxon>
        <taxon>Natronincolaceae</taxon>
        <taxon>Alkaliphilus</taxon>
    </lineage>
</organism>
<dbReference type="InterPro" id="IPR025966">
    <property type="entry name" value="OppC_N"/>
</dbReference>
<protein>
    <submittedName>
        <fullName evidence="9">Binding-protein-dependent transport systems inner membrane component</fullName>
    </submittedName>
</protein>
<reference evidence="10" key="1">
    <citation type="journal article" date="2016" name="Genome Announc.">
        <title>Complete genome sequence of Alkaliphilus metalliredigens strain QYMF, an alkaliphilic and metal-reducing bacterium isolated from borax-contaminated leachate ponds.</title>
        <authorList>
            <person name="Hwang C."/>
            <person name="Copeland A."/>
            <person name="Lucas S."/>
            <person name="Lapidus A."/>
            <person name="Barry K."/>
            <person name="Detter J.C."/>
            <person name="Glavina Del Rio T."/>
            <person name="Hammon N."/>
            <person name="Israni S."/>
            <person name="Dalin E."/>
            <person name="Tice H."/>
            <person name="Pitluck S."/>
            <person name="Chertkov O."/>
            <person name="Brettin T."/>
            <person name="Bruce D."/>
            <person name="Han C."/>
            <person name="Schmutz J."/>
            <person name="Larimer F."/>
            <person name="Land M.L."/>
            <person name="Hauser L."/>
            <person name="Kyrpides N."/>
            <person name="Mikhailova N."/>
            <person name="Ye Q."/>
            <person name="Zhou J."/>
            <person name="Richardson P."/>
            <person name="Fields M.W."/>
        </authorList>
    </citation>
    <scope>NUCLEOTIDE SEQUENCE [LARGE SCALE GENOMIC DNA]</scope>
    <source>
        <strain evidence="10">QYMF</strain>
    </source>
</reference>
<dbReference type="eggNOG" id="COG1173">
    <property type="taxonomic scope" value="Bacteria"/>
</dbReference>
<evidence type="ECO:0000256" key="2">
    <source>
        <dbReference type="ARBA" id="ARBA00022448"/>
    </source>
</evidence>
<dbReference type="PANTHER" id="PTHR43386">
    <property type="entry name" value="OLIGOPEPTIDE TRANSPORT SYSTEM PERMEASE PROTEIN APPC"/>
    <property type="match status" value="1"/>
</dbReference>
<comment type="similarity">
    <text evidence="7">Belongs to the binding-protein-dependent transport system permease family.</text>
</comment>
<feature type="transmembrane region" description="Helical" evidence="7">
    <location>
        <begin position="77"/>
        <end position="102"/>
    </location>
</feature>
<dbReference type="InterPro" id="IPR053474">
    <property type="entry name" value="Staphylopine_ABC_permease"/>
</dbReference>
<keyword evidence="10" id="KW-1185">Reference proteome</keyword>
<dbReference type="KEGG" id="amt:Amet_4720"/>
<dbReference type="RefSeq" id="WP_012065673.1">
    <property type="nucleotide sequence ID" value="NC_009633.1"/>
</dbReference>
<keyword evidence="6 7" id="KW-0472">Membrane</keyword>
<comment type="subcellular location">
    <subcellularLocation>
        <location evidence="1 7">Cell membrane</location>
        <topology evidence="1 7">Multi-pass membrane protein</topology>
    </subcellularLocation>
</comment>
<evidence type="ECO:0000313" key="10">
    <source>
        <dbReference type="Proteomes" id="UP000001572"/>
    </source>
</evidence>
<dbReference type="STRING" id="293826.Amet_4720"/>
<sequence>MYIWKKIKSDKLAGVCLFFLVTIILLGVIAPVAAPNDPVETNITEKLSGISLQYPFGTDQLGRCIFSRLLYGIRTTVWMSIWTTLATISIGTILGFVSGYFRGWIDEIIMRLCDVMLSFPSEVMILAIVGMLGPGLGNIVIANIIAKWAWYTRMIRSIVIQYMDKNYISFAKVVGGSPFHIMKNHLLPGSLGEIVVLASLDTGAVILSVSALSFLGLGVQAPTPEWGMMLNEAKNIMITHPTKMIPPGIAILAVVAAFNFIGDKVRDIMDPKHMDRRVKNNEFVESGESVCS</sequence>
<evidence type="ECO:0000256" key="1">
    <source>
        <dbReference type="ARBA" id="ARBA00004651"/>
    </source>
</evidence>
<feature type="transmembrane region" description="Helical" evidence="7">
    <location>
        <begin position="123"/>
        <end position="146"/>
    </location>
</feature>
<accession>A6TX70</accession>
<keyword evidence="3" id="KW-1003">Cell membrane</keyword>
<feature type="transmembrane region" description="Helical" evidence="7">
    <location>
        <begin position="194"/>
        <end position="219"/>
    </location>
</feature>
<evidence type="ECO:0000256" key="4">
    <source>
        <dbReference type="ARBA" id="ARBA00022692"/>
    </source>
</evidence>
<dbReference type="PANTHER" id="PTHR43386:SF1">
    <property type="entry name" value="D,D-DIPEPTIDE TRANSPORT SYSTEM PERMEASE PROTEIN DDPC-RELATED"/>
    <property type="match status" value="1"/>
</dbReference>
<evidence type="ECO:0000256" key="7">
    <source>
        <dbReference type="RuleBase" id="RU363032"/>
    </source>
</evidence>
<dbReference type="NCBIfam" id="NF045473">
    <property type="entry name" value="Opp1C"/>
    <property type="match status" value="1"/>
</dbReference>
<evidence type="ECO:0000313" key="9">
    <source>
        <dbReference type="EMBL" id="ABR50788.1"/>
    </source>
</evidence>
<feature type="domain" description="ABC transmembrane type-1" evidence="8">
    <location>
        <begin position="73"/>
        <end position="262"/>
    </location>
</feature>
<dbReference type="InterPro" id="IPR000515">
    <property type="entry name" value="MetI-like"/>
</dbReference>
<keyword evidence="4 7" id="KW-0812">Transmembrane</keyword>
<keyword evidence="2 7" id="KW-0813">Transport</keyword>
<dbReference type="OrthoDB" id="9783218at2"/>
<gene>
    <name evidence="9" type="ordered locus">Amet_4720</name>
</gene>
<feature type="transmembrane region" description="Helical" evidence="7">
    <location>
        <begin position="244"/>
        <end position="262"/>
    </location>
</feature>
<keyword evidence="5 7" id="KW-1133">Transmembrane helix</keyword>
<dbReference type="Proteomes" id="UP000001572">
    <property type="component" value="Chromosome"/>
</dbReference>
<dbReference type="GO" id="GO:0005886">
    <property type="term" value="C:plasma membrane"/>
    <property type="evidence" value="ECO:0007669"/>
    <property type="project" value="UniProtKB-SubCell"/>
</dbReference>
<dbReference type="HOGENOM" id="CLU_028518_5_3_9"/>
<dbReference type="EMBL" id="CP000724">
    <property type="protein sequence ID" value="ABR50788.1"/>
    <property type="molecule type" value="Genomic_DNA"/>
</dbReference>
<proteinExistence type="inferred from homology"/>
<evidence type="ECO:0000256" key="3">
    <source>
        <dbReference type="ARBA" id="ARBA00022475"/>
    </source>
</evidence>
<dbReference type="GO" id="GO:0055085">
    <property type="term" value="P:transmembrane transport"/>
    <property type="evidence" value="ECO:0007669"/>
    <property type="project" value="InterPro"/>
</dbReference>
<dbReference type="InterPro" id="IPR050366">
    <property type="entry name" value="BP-dependent_transpt_permease"/>
</dbReference>
<dbReference type="AlphaFoldDB" id="A6TX70"/>
<dbReference type="InterPro" id="IPR035906">
    <property type="entry name" value="MetI-like_sf"/>
</dbReference>
<evidence type="ECO:0000256" key="5">
    <source>
        <dbReference type="ARBA" id="ARBA00022989"/>
    </source>
</evidence>
<dbReference type="Pfam" id="PF00528">
    <property type="entry name" value="BPD_transp_1"/>
    <property type="match status" value="1"/>
</dbReference>
<dbReference type="Pfam" id="PF12911">
    <property type="entry name" value="OppC_N"/>
    <property type="match status" value="1"/>
</dbReference>
<name>A6TX70_ALKMQ</name>
<dbReference type="Gene3D" id="1.10.3720.10">
    <property type="entry name" value="MetI-like"/>
    <property type="match status" value="1"/>
</dbReference>